<dbReference type="Proteomes" id="UP001164929">
    <property type="component" value="Chromosome 8"/>
</dbReference>
<feature type="transmembrane region" description="Helical" evidence="6">
    <location>
        <begin position="93"/>
        <end position="120"/>
    </location>
</feature>
<comment type="subcellular location">
    <subcellularLocation>
        <location evidence="1 6">Endoplasmic reticulum membrane</location>
        <topology evidence="1 6">Multi-pass membrane protein</topology>
    </subcellularLocation>
</comment>
<keyword evidence="4 6" id="KW-1133">Transmembrane helix</keyword>
<feature type="transmembrane region" description="Helical" evidence="6">
    <location>
        <begin position="264"/>
        <end position="283"/>
    </location>
</feature>
<keyword evidence="5 6" id="KW-0472">Membrane</keyword>
<reference evidence="8" key="1">
    <citation type="journal article" date="2023" name="Mol. Ecol. Resour.">
        <title>Chromosome-level genome assembly of a triploid poplar Populus alba 'Berolinensis'.</title>
        <authorList>
            <person name="Chen S."/>
            <person name="Yu Y."/>
            <person name="Wang X."/>
            <person name="Wang S."/>
            <person name="Zhang T."/>
            <person name="Zhou Y."/>
            <person name="He R."/>
            <person name="Meng N."/>
            <person name="Wang Y."/>
            <person name="Liu W."/>
            <person name="Liu Z."/>
            <person name="Liu J."/>
            <person name="Guo Q."/>
            <person name="Huang H."/>
            <person name="Sederoff R.R."/>
            <person name="Wang G."/>
            <person name="Qu G."/>
            <person name="Chen S."/>
        </authorList>
    </citation>
    <scope>NUCLEOTIDE SEQUENCE</scope>
    <source>
        <strain evidence="8">SC-2020</strain>
    </source>
</reference>
<organism evidence="8 9">
    <name type="scientific">Populus alba x Populus x berolinensis</name>
    <dbReference type="NCBI Taxonomy" id="444605"/>
    <lineage>
        <taxon>Eukaryota</taxon>
        <taxon>Viridiplantae</taxon>
        <taxon>Streptophyta</taxon>
        <taxon>Embryophyta</taxon>
        <taxon>Tracheophyta</taxon>
        <taxon>Spermatophyta</taxon>
        <taxon>Magnoliopsida</taxon>
        <taxon>eudicotyledons</taxon>
        <taxon>Gunneridae</taxon>
        <taxon>Pentapetalae</taxon>
        <taxon>rosids</taxon>
        <taxon>fabids</taxon>
        <taxon>Malpighiales</taxon>
        <taxon>Salicaceae</taxon>
        <taxon>Saliceae</taxon>
        <taxon>Populus</taxon>
    </lineage>
</organism>
<dbReference type="PANTHER" id="PTHR10994:SF157">
    <property type="entry name" value="RETICULON-LIKE PROTEIN B14"/>
    <property type="match status" value="1"/>
</dbReference>
<evidence type="ECO:0000256" key="4">
    <source>
        <dbReference type="ARBA" id="ARBA00022989"/>
    </source>
</evidence>
<accession>A0AAD6QDF1</accession>
<feature type="domain" description="Reticulon" evidence="7">
    <location>
        <begin position="232"/>
        <end position="410"/>
    </location>
</feature>
<evidence type="ECO:0000313" key="8">
    <source>
        <dbReference type="EMBL" id="KAJ6988102.1"/>
    </source>
</evidence>
<evidence type="ECO:0000256" key="1">
    <source>
        <dbReference type="ARBA" id="ARBA00004477"/>
    </source>
</evidence>
<comment type="caution">
    <text evidence="6">Lacks conserved residue(s) required for the propagation of feature annotation.</text>
</comment>
<feature type="transmembrane region" description="Helical" evidence="6">
    <location>
        <begin position="6"/>
        <end position="25"/>
    </location>
</feature>
<evidence type="ECO:0000313" key="9">
    <source>
        <dbReference type="Proteomes" id="UP001164929"/>
    </source>
</evidence>
<sequence length="410" mass="45110">MAVSISISAIITSLHLVAFVLAIGAESRRSTAKVVPDQYDERTYCVYDTDASTVYGLAAFGLLLISQMIVNGVTRCLCFGKGLVTGSSSTTCAITFFIFSWLSFLGAEACLLAGSARNAYHTKYRGFFLQGDFSCATLRRGVFAAGAALTLLSLIGSILYYWAHSRADTGGWEKHQNEGVGMTSASYPQQQQTERTSSSYKLCLSKVFIGVVVASNTIMRSDMHAVLGRGKVADILSWKDKTLSGGILGGVTVLWVLFELTGYSLATFFCHILMLLMITLFTWSKSAGLIKRNPPTSNDIRLPESAFRFFFDQVNGTILIFYKTSMGQKGLKAFFVTLAGLYILSFIGSLISTMTFAYLVFACCATIPTFYEQNKMQVHEIFGQSYREINNSLKDFRSKLVDKIPRGKDD</sequence>
<dbReference type="AlphaFoldDB" id="A0AAD6QDF1"/>
<dbReference type="Pfam" id="PF06749">
    <property type="entry name" value="DUF1218"/>
    <property type="match status" value="1"/>
</dbReference>
<dbReference type="GO" id="GO:0009617">
    <property type="term" value="P:response to bacterium"/>
    <property type="evidence" value="ECO:0007669"/>
    <property type="project" value="InterPro"/>
</dbReference>
<dbReference type="GO" id="GO:0005789">
    <property type="term" value="C:endoplasmic reticulum membrane"/>
    <property type="evidence" value="ECO:0007669"/>
    <property type="project" value="UniProtKB-SubCell"/>
</dbReference>
<evidence type="ECO:0000259" key="7">
    <source>
        <dbReference type="PROSITE" id="PS50845"/>
    </source>
</evidence>
<evidence type="ECO:0000256" key="3">
    <source>
        <dbReference type="ARBA" id="ARBA00022824"/>
    </source>
</evidence>
<evidence type="ECO:0000256" key="5">
    <source>
        <dbReference type="ARBA" id="ARBA00023136"/>
    </source>
</evidence>
<dbReference type="InterPro" id="IPR009606">
    <property type="entry name" value="DEAL/Modifying_wall_lignin1/2"/>
</dbReference>
<dbReference type="Pfam" id="PF02453">
    <property type="entry name" value="Reticulon"/>
    <property type="match status" value="1"/>
</dbReference>
<comment type="caution">
    <text evidence="8">The sequence shown here is derived from an EMBL/GenBank/DDBJ whole genome shotgun (WGS) entry which is preliminary data.</text>
</comment>
<dbReference type="EMBL" id="JAQIZT010000008">
    <property type="protein sequence ID" value="KAJ6988102.1"/>
    <property type="molecule type" value="Genomic_DNA"/>
</dbReference>
<protein>
    <recommendedName>
        <fullName evidence="6">Reticulon-like protein</fullName>
    </recommendedName>
</protein>
<dbReference type="PROSITE" id="PS50845">
    <property type="entry name" value="RETICULON"/>
    <property type="match status" value="1"/>
</dbReference>
<keyword evidence="3 6" id="KW-0256">Endoplasmic reticulum</keyword>
<evidence type="ECO:0000256" key="6">
    <source>
        <dbReference type="RuleBase" id="RU363132"/>
    </source>
</evidence>
<proteinExistence type="predicted"/>
<evidence type="ECO:0000256" key="2">
    <source>
        <dbReference type="ARBA" id="ARBA00022692"/>
    </source>
</evidence>
<gene>
    <name evidence="8" type="ORF">NC653_021126</name>
</gene>
<keyword evidence="9" id="KW-1185">Reference proteome</keyword>
<dbReference type="PANTHER" id="PTHR10994">
    <property type="entry name" value="RETICULON"/>
    <property type="match status" value="1"/>
</dbReference>
<keyword evidence="2 6" id="KW-0812">Transmembrane</keyword>
<feature type="transmembrane region" description="Helical" evidence="6">
    <location>
        <begin position="333"/>
        <end position="361"/>
    </location>
</feature>
<dbReference type="InterPro" id="IPR045064">
    <property type="entry name" value="Reticulon-like"/>
</dbReference>
<feature type="transmembrane region" description="Helical" evidence="6">
    <location>
        <begin position="141"/>
        <end position="163"/>
    </location>
</feature>
<feature type="transmembrane region" description="Helical" evidence="6">
    <location>
        <begin position="54"/>
        <end position="73"/>
    </location>
</feature>
<name>A0AAD6QDF1_9ROSI</name>
<dbReference type="InterPro" id="IPR003388">
    <property type="entry name" value="Reticulon"/>
</dbReference>